<comment type="caution">
    <text evidence="10">The sequence shown here is derived from an EMBL/GenBank/DDBJ whole genome shotgun (WGS) entry which is preliminary data.</text>
</comment>
<evidence type="ECO:0000256" key="4">
    <source>
        <dbReference type="ARBA" id="ARBA00022982"/>
    </source>
</evidence>
<evidence type="ECO:0000256" key="1">
    <source>
        <dbReference type="ARBA" id="ARBA00022448"/>
    </source>
</evidence>
<dbReference type="Pfam" id="PF00034">
    <property type="entry name" value="Cytochrom_C"/>
    <property type="match status" value="1"/>
</dbReference>
<keyword evidence="5 6" id="KW-0408">Iron</keyword>
<dbReference type="RefSeq" id="WP_188642690.1">
    <property type="nucleotide sequence ID" value="NZ_BMID01000001.1"/>
</dbReference>
<dbReference type="InterPro" id="IPR036909">
    <property type="entry name" value="Cyt_c-like_dom_sf"/>
</dbReference>
<keyword evidence="8" id="KW-0472">Membrane</keyword>
<evidence type="ECO:0000256" key="7">
    <source>
        <dbReference type="SAM" id="MobiDB-lite"/>
    </source>
</evidence>
<evidence type="ECO:0000256" key="8">
    <source>
        <dbReference type="SAM" id="Phobius"/>
    </source>
</evidence>
<keyword evidence="8" id="KW-1133">Transmembrane helix</keyword>
<dbReference type="Proteomes" id="UP000603317">
    <property type="component" value="Unassembled WGS sequence"/>
</dbReference>
<feature type="region of interest" description="Disordered" evidence="7">
    <location>
        <begin position="166"/>
        <end position="225"/>
    </location>
</feature>
<keyword evidence="3 6" id="KW-0479">Metal-binding</keyword>
<evidence type="ECO:0000313" key="11">
    <source>
        <dbReference type="Proteomes" id="UP000603317"/>
    </source>
</evidence>
<dbReference type="PANTHER" id="PTHR11961">
    <property type="entry name" value="CYTOCHROME C"/>
    <property type="match status" value="1"/>
</dbReference>
<sequence length="225" mass="23293">MDDRTNTTFGWILFSGIVLLGGASLSSHYFQADKPHAPEEGGYFIEGAAEEGGEDDGPALATLLANADLAAGEQVFAKCSACHTVTPGGADGIGPNIHAIMGAPIASGSFAYSADLKGVGGTWTWEQMDAWLASPRKFAAGTKMSFAGLGKPEDRANLMAWLNTQGSNIALPPPPVEEPEEGDAPAQDNGEMGEQVGTDFDDATAVAQPDPELKGDPKATDVDPE</sequence>
<protein>
    <submittedName>
        <fullName evidence="10">Cytochrome c</fullName>
    </submittedName>
</protein>
<gene>
    <name evidence="10" type="ORF">GCM10010923_21580</name>
</gene>
<feature type="transmembrane region" description="Helical" evidence="8">
    <location>
        <begin position="9"/>
        <end position="30"/>
    </location>
</feature>
<evidence type="ECO:0000256" key="5">
    <source>
        <dbReference type="ARBA" id="ARBA00023004"/>
    </source>
</evidence>
<dbReference type="InterPro" id="IPR002327">
    <property type="entry name" value="Cyt_c_1A/1B"/>
</dbReference>
<evidence type="ECO:0000256" key="2">
    <source>
        <dbReference type="ARBA" id="ARBA00022617"/>
    </source>
</evidence>
<keyword evidence="2 6" id="KW-0349">Heme</keyword>
<dbReference type="PROSITE" id="PS51007">
    <property type="entry name" value="CYTC"/>
    <property type="match status" value="1"/>
</dbReference>
<feature type="compositionally biased region" description="Basic and acidic residues" evidence="7">
    <location>
        <begin position="211"/>
        <end position="225"/>
    </location>
</feature>
<keyword evidence="4" id="KW-0249">Electron transport</keyword>
<evidence type="ECO:0000259" key="9">
    <source>
        <dbReference type="PROSITE" id="PS51007"/>
    </source>
</evidence>
<evidence type="ECO:0000256" key="3">
    <source>
        <dbReference type="ARBA" id="ARBA00022723"/>
    </source>
</evidence>
<evidence type="ECO:0000256" key="6">
    <source>
        <dbReference type="PROSITE-ProRule" id="PRU00433"/>
    </source>
</evidence>
<name>A0ABQ1FGB8_9SPHN</name>
<organism evidence="10 11">
    <name type="scientific">Blastomonas marina</name>
    <dbReference type="NCBI Taxonomy" id="1867408"/>
    <lineage>
        <taxon>Bacteria</taxon>
        <taxon>Pseudomonadati</taxon>
        <taxon>Pseudomonadota</taxon>
        <taxon>Alphaproteobacteria</taxon>
        <taxon>Sphingomonadales</taxon>
        <taxon>Sphingomonadaceae</taxon>
        <taxon>Blastomonas</taxon>
    </lineage>
</organism>
<evidence type="ECO:0000313" key="10">
    <source>
        <dbReference type="EMBL" id="GGA10692.1"/>
    </source>
</evidence>
<keyword evidence="11" id="KW-1185">Reference proteome</keyword>
<accession>A0ABQ1FGB8</accession>
<proteinExistence type="predicted"/>
<dbReference type="SUPFAM" id="SSF46626">
    <property type="entry name" value="Cytochrome c"/>
    <property type="match status" value="1"/>
</dbReference>
<dbReference type="PRINTS" id="PR00604">
    <property type="entry name" value="CYTCHRMECIAB"/>
</dbReference>
<reference evidence="11" key="1">
    <citation type="journal article" date="2019" name="Int. J. Syst. Evol. Microbiol.">
        <title>The Global Catalogue of Microorganisms (GCM) 10K type strain sequencing project: providing services to taxonomists for standard genome sequencing and annotation.</title>
        <authorList>
            <consortium name="The Broad Institute Genomics Platform"/>
            <consortium name="The Broad Institute Genome Sequencing Center for Infectious Disease"/>
            <person name="Wu L."/>
            <person name="Ma J."/>
        </authorList>
    </citation>
    <scope>NUCLEOTIDE SEQUENCE [LARGE SCALE GENOMIC DNA]</scope>
    <source>
        <strain evidence="11">CGMCC 1.15297</strain>
    </source>
</reference>
<dbReference type="Gene3D" id="1.10.760.10">
    <property type="entry name" value="Cytochrome c-like domain"/>
    <property type="match status" value="1"/>
</dbReference>
<keyword evidence="8" id="KW-0812">Transmembrane</keyword>
<feature type="domain" description="Cytochrome c" evidence="9">
    <location>
        <begin position="67"/>
        <end position="166"/>
    </location>
</feature>
<keyword evidence="1" id="KW-0813">Transport</keyword>
<dbReference type="EMBL" id="BMID01000001">
    <property type="protein sequence ID" value="GGA10692.1"/>
    <property type="molecule type" value="Genomic_DNA"/>
</dbReference>
<dbReference type="InterPro" id="IPR009056">
    <property type="entry name" value="Cyt_c-like_dom"/>
</dbReference>